<gene>
    <name evidence="1" type="ORF">GCM10023168_19340</name>
</gene>
<protein>
    <submittedName>
        <fullName evidence="1">Uncharacterized protein</fullName>
    </submittedName>
</protein>
<accession>A0ABP8KGA5</accession>
<keyword evidence="2" id="KW-1185">Reference proteome</keyword>
<dbReference type="EMBL" id="BAABGM010000012">
    <property type="protein sequence ID" value="GAA4405540.1"/>
    <property type="molecule type" value="Genomic_DNA"/>
</dbReference>
<reference evidence="2" key="1">
    <citation type="journal article" date="2019" name="Int. J. Syst. Evol. Microbiol.">
        <title>The Global Catalogue of Microorganisms (GCM) 10K type strain sequencing project: providing services to taxonomists for standard genome sequencing and annotation.</title>
        <authorList>
            <consortium name="The Broad Institute Genomics Platform"/>
            <consortium name="The Broad Institute Genome Sequencing Center for Infectious Disease"/>
            <person name="Wu L."/>
            <person name="Ma J."/>
        </authorList>
    </citation>
    <scope>NUCLEOTIDE SEQUENCE [LARGE SCALE GENOMIC DNA]</scope>
    <source>
        <strain evidence="2">JCM 17809</strain>
    </source>
</reference>
<name>A0ABP8KGA5_9MICO</name>
<evidence type="ECO:0000313" key="2">
    <source>
        <dbReference type="Proteomes" id="UP001500945"/>
    </source>
</evidence>
<proteinExistence type="predicted"/>
<comment type="caution">
    <text evidence="1">The sequence shown here is derived from an EMBL/GenBank/DDBJ whole genome shotgun (WGS) entry which is preliminary data.</text>
</comment>
<sequence length="83" mass="8859">MVTLTVTSTTKIVYRDEGLSRDPTTGTYGIEQALHLKLFVGRPWTSDSHTLSLQGRIGGAVTQALATLGDWNAPEGRVRGACG</sequence>
<evidence type="ECO:0000313" key="1">
    <source>
        <dbReference type="EMBL" id="GAA4405540.1"/>
    </source>
</evidence>
<organism evidence="1 2">
    <name type="scientific">Fodinibacter luteus</name>
    <dbReference type="NCBI Taxonomy" id="552064"/>
    <lineage>
        <taxon>Bacteria</taxon>
        <taxon>Bacillati</taxon>
        <taxon>Actinomycetota</taxon>
        <taxon>Actinomycetes</taxon>
        <taxon>Micrococcales</taxon>
        <taxon>Intrasporangiaceae</taxon>
        <taxon>Fodinibacter (ex Wang et al. 2009)</taxon>
    </lineage>
</organism>
<dbReference type="Proteomes" id="UP001500945">
    <property type="component" value="Unassembled WGS sequence"/>
</dbReference>